<comment type="caution">
    <text evidence="1">The sequence shown here is derived from an EMBL/GenBank/DDBJ whole genome shotgun (WGS) entry which is preliminary data.</text>
</comment>
<accession>A0A2A2IF05</accession>
<proteinExistence type="predicted"/>
<gene>
    <name evidence="1" type="ORF">CIL05_07100</name>
</gene>
<sequence>MLAIYGKLKNEKRFRMYNLKEDCFVERKIFVTLFHESQKDELQEDVDYMNKHNPNYIFELRKV</sequence>
<dbReference type="RefSeq" id="WP_095654829.1">
    <property type="nucleotide sequence ID" value="NZ_NPOA01000004.1"/>
</dbReference>
<dbReference type="Proteomes" id="UP000218887">
    <property type="component" value="Unassembled WGS sequence"/>
</dbReference>
<reference evidence="1 2" key="1">
    <citation type="submission" date="2017-08" db="EMBL/GenBank/DDBJ databases">
        <title>Virgibacillus indicus sp. nov. and Virgibacillus profoundi sp. nov, two moderately halophilic bacteria isolated from marine sediment by using the Microfluidic Streak Plate.</title>
        <authorList>
            <person name="Xu B."/>
            <person name="Hu B."/>
            <person name="Wang J."/>
            <person name="Zhu Y."/>
            <person name="Huang L."/>
            <person name="Du W."/>
            <person name="Huang Y."/>
        </authorList>
    </citation>
    <scope>NUCLEOTIDE SEQUENCE [LARGE SCALE GENOMIC DNA]</scope>
    <source>
        <strain evidence="1 2">IO3-P3-H5</strain>
    </source>
</reference>
<protein>
    <submittedName>
        <fullName evidence="1">Uncharacterized protein</fullName>
    </submittedName>
</protein>
<organism evidence="1 2">
    <name type="scientific">Virgibacillus profundi</name>
    <dbReference type="NCBI Taxonomy" id="2024555"/>
    <lineage>
        <taxon>Bacteria</taxon>
        <taxon>Bacillati</taxon>
        <taxon>Bacillota</taxon>
        <taxon>Bacilli</taxon>
        <taxon>Bacillales</taxon>
        <taxon>Bacillaceae</taxon>
        <taxon>Virgibacillus</taxon>
    </lineage>
</organism>
<name>A0A2A2IF05_9BACI</name>
<dbReference type="AlphaFoldDB" id="A0A2A2IF05"/>
<evidence type="ECO:0000313" key="2">
    <source>
        <dbReference type="Proteomes" id="UP000218887"/>
    </source>
</evidence>
<keyword evidence="2" id="KW-1185">Reference proteome</keyword>
<dbReference type="EMBL" id="NPOA01000004">
    <property type="protein sequence ID" value="PAV30227.1"/>
    <property type="molecule type" value="Genomic_DNA"/>
</dbReference>
<evidence type="ECO:0000313" key="1">
    <source>
        <dbReference type="EMBL" id="PAV30227.1"/>
    </source>
</evidence>